<evidence type="ECO:0000256" key="1">
    <source>
        <dbReference type="SAM" id="SignalP"/>
    </source>
</evidence>
<keyword evidence="1" id="KW-0732">Signal</keyword>
<evidence type="ECO:0000313" key="3">
    <source>
        <dbReference type="Proteomes" id="UP001222275"/>
    </source>
</evidence>
<dbReference type="Gene3D" id="2.120.10.30">
    <property type="entry name" value="TolB, C-terminal domain"/>
    <property type="match status" value="1"/>
</dbReference>
<keyword evidence="3" id="KW-1185">Reference proteome</keyword>
<evidence type="ECO:0000313" key="2">
    <source>
        <dbReference type="EMBL" id="WEJ63533.1"/>
    </source>
</evidence>
<feature type="signal peptide" evidence="1">
    <location>
        <begin position="1"/>
        <end position="30"/>
    </location>
</feature>
<name>A0ABY8CC16_9GAMM</name>
<gene>
    <name evidence="2" type="ORF">NR989_04580</name>
</gene>
<dbReference type="RefSeq" id="WP_275595790.1">
    <property type="nucleotide sequence ID" value="NZ_CP102381.1"/>
</dbReference>
<dbReference type="EMBL" id="CP102381">
    <property type="protein sequence ID" value="WEJ63533.1"/>
    <property type="molecule type" value="Genomic_DNA"/>
</dbReference>
<proteinExistence type="predicted"/>
<dbReference type="SUPFAM" id="SSF63829">
    <property type="entry name" value="Calcium-dependent phosphotriesterase"/>
    <property type="match status" value="1"/>
</dbReference>
<feature type="chain" id="PRO_5045072329" description="Sugar lactone lactonase YvrE" evidence="1">
    <location>
        <begin position="31"/>
        <end position="307"/>
    </location>
</feature>
<dbReference type="InterPro" id="IPR011042">
    <property type="entry name" value="6-blade_b-propeller_TolB-like"/>
</dbReference>
<sequence length="307" mass="32143">MGSKFKFSSLSALFAVAFLGLATPMHSAFASSGNSASGEPIYVSDVGFATPESVEYYAAEDVYLVANINGSPFDKDDNGFISKISPDGEVLELKWLDGAAANIALNAPKGMQIIGNRLLIADIDRVRVFELPSGKQLADIAVEGASFLNGVSIADQNSVYVTDMGVAPGFKGSGTDAIYQIGLDGQVSTLVKTTELNKPNGVAAHNGGVIIGTFGSGKLVFLDNKGATQSDMTLEGGRLDGLLSLEDGSIITSSWEASAVYRIASDKTVTTVVDGLESPADLGLDTKRNRVLIPLFKGNKLVIQPIK</sequence>
<accession>A0ABY8CC16</accession>
<protein>
    <recommendedName>
        <fullName evidence="4">Sugar lactone lactonase YvrE</fullName>
    </recommendedName>
</protein>
<evidence type="ECO:0008006" key="4">
    <source>
        <dbReference type="Google" id="ProtNLM"/>
    </source>
</evidence>
<dbReference type="Proteomes" id="UP001222275">
    <property type="component" value="Chromosome"/>
</dbReference>
<organism evidence="2 3">
    <name type="scientific">Thiomicrorhabdus lithotrophica</name>
    <dbReference type="NCBI Taxonomy" id="2949997"/>
    <lineage>
        <taxon>Bacteria</taxon>
        <taxon>Pseudomonadati</taxon>
        <taxon>Pseudomonadota</taxon>
        <taxon>Gammaproteobacteria</taxon>
        <taxon>Thiotrichales</taxon>
        <taxon>Piscirickettsiaceae</taxon>
        <taxon>Thiomicrorhabdus</taxon>
    </lineage>
</organism>
<reference evidence="2 3" key="1">
    <citation type="submission" date="2022-06" db="EMBL/GenBank/DDBJ databases">
        <title>Thiomicrohabdus sp. nov, an obligately chemolithoautotrophic, sulfur-oxidizing bacterium isolated from beach of Guanyin Mountain. Amoy.</title>
        <authorList>
            <person name="Zhu H."/>
        </authorList>
    </citation>
    <scope>NUCLEOTIDE SEQUENCE [LARGE SCALE GENOMIC DNA]</scope>
    <source>
        <strain evidence="2 3">XGS-01</strain>
    </source>
</reference>